<dbReference type="Proteomes" id="UP000728032">
    <property type="component" value="Unassembled WGS sequence"/>
</dbReference>
<feature type="region of interest" description="Disordered" evidence="8">
    <location>
        <begin position="438"/>
        <end position="466"/>
    </location>
</feature>
<dbReference type="InterPro" id="IPR044446">
    <property type="entry name" value="DHX9_DSRM_2"/>
</dbReference>
<dbReference type="Pfam" id="PF00270">
    <property type="entry name" value="DEAD"/>
    <property type="match status" value="1"/>
</dbReference>
<dbReference type="Pfam" id="PF07717">
    <property type="entry name" value="OB_NTP_bind"/>
    <property type="match status" value="1"/>
</dbReference>
<dbReference type="PROSITE" id="PS51192">
    <property type="entry name" value="HELICASE_ATP_BIND_1"/>
    <property type="match status" value="1"/>
</dbReference>
<dbReference type="CDD" id="cd18791">
    <property type="entry name" value="SF2_C_RHA"/>
    <property type="match status" value="1"/>
</dbReference>
<dbReference type="InterPro" id="IPR011545">
    <property type="entry name" value="DEAD/DEAH_box_helicase_dom"/>
</dbReference>
<protein>
    <recommendedName>
        <fullName evidence="2">RNA helicase</fullName>
        <ecNumber evidence="2">3.6.4.13</ecNumber>
    </recommendedName>
</protein>
<dbReference type="Gene3D" id="3.30.160.20">
    <property type="match status" value="1"/>
</dbReference>
<dbReference type="EC" id="3.6.4.13" evidence="2"/>
<dbReference type="InterPro" id="IPR011709">
    <property type="entry name" value="DEAD-box_helicase_OB_fold"/>
</dbReference>
<dbReference type="InterPro" id="IPR014720">
    <property type="entry name" value="dsRBD_dom"/>
</dbReference>
<evidence type="ECO:0000256" key="2">
    <source>
        <dbReference type="ARBA" id="ARBA00012552"/>
    </source>
</evidence>
<dbReference type="InterPro" id="IPR002464">
    <property type="entry name" value="DNA/RNA_helicase_DEAH_CS"/>
</dbReference>
<evidence type="ECO:0000259" key="9">
    <source>
        <dbReference type="PROSITE" id="PS50137"/>
    </source>
</evidence>
<dbReference type="AlphaFoldDB" id="A0A7R9MAM9"/>
<feature type="domain" description="DRBM" evidence="9">
    <location>
        <begin position="28"/>
        <end position="93"/>
    </location>
</feature>
<dbReference type="FunFam" id="3.40.50.300:FF:000677">
    <property type="entry name" value="ATP-dependent RNA helicase A"/>
    <property type="match status" value="1"/>
</dbReference>
<proteinExistence type="inferred from homology"/>
<feature type="domain" description="Helicase ATP-binding" evidence="10">
    <location>
        <begin position="245"/>
        <end position="413"/>
    </location>
</feature>
<dbReference type="SUPFAM" id="SSF54768">
    <property type="entry name" value="dsRNA-binding domain-like"/>
    <property type="match status" value="1"/>
</dbReference>
<dbReference type="PROSITE" id="PS50137">
    <property type="entry name" value="DS_RBD"/>
    <property type="match status" value="1"/>
</dbReference>
<dbReference type="PROSITE" id="PS00690">
    <property type="entry name" value="DEAH_ATP_HELICASE"/>
    <property type="match status" value="1"/>
</dbReference>
<gene>
    <name evidence="12" type="ORF">ONB1V03_LOCUS13071</name>
</gene>
<dbReference type="PROSITE" id="PS51194">
    <property type="entry name" value="HELICASE_CTER"/>
    <property type="match status" value="1"/>
</dbReference>
<keyword evidence="5" id="KW-0347">Helicase</keyword>
<evidence type="ECO:0000256" key="8">
    <source>
        <dbReference type="SAM" id="MobiDB-lite"/>
    </source>
</evidence>
<evidence type="ECO:0000256" key="5">
    <source>
        <dbReference type="ARBA" id="ARBA00022806"/>
    </source>
</evidence>
<name>A0A7R9MAM9_9ACAR</name>
<evidence type="ECO:0000259" key="11">
    <source>
        <dbReference type="PROSITE" id="PS51194"/>
    </source>
</evidence>
<dbReference type="SMART" id="SM00847">
    <property type="entry name" value="HA2"/>
    <property type="match status" value="1"/>
</dbReference>
<dbReference type="GO" id="GO:0045944">
    <property type="term" value="P:positive regulation of transcription by RNA polymerase II"/>
    <property type="evidence" value="ECO:0007669"/>
    <property type="project" value="TreeGrafter"/>
</dbReference>
<organism evidence="12">
    <name type="scientific">Oppiella nova</name>
    <dbReference type="NCBI Taxonomy" id="334625"/>
    <lineage>
        <taxon>Eukaryota</taxon>
        <taxon>Metazoa</taxon>
        <taxon>Ecdysozoa</taxon>
        <taxon>Arthropoda</taxon>
        <taxon>Chelicerata</taxon>
        <taxon>Arachnida</taxon>
        <taxon>Acari</taxon>
        <taxon>Acariformes</taxon>
        <taxon>Sarcoptiformes</taxon>
        <taxon>Oribatida</taxon>
        <taxon>Brachypylina</taxon>
        <taxon>Oppioidea</taxon>
        <taxon>Oppiidae</taxon>
        <taxon>Oppiella</taxon>
    </lineage>
</organism>
<feature type="domain" description="Helicase C-terminal" evidence="11">
    <location>
        <begin position="490"/>
        <end position="664"/>
    </location>
</feature>
<dbReference type="FunFam" id="3.30.160.20:FF:000028">
    <property type="entry name" value="ATP-dependent RNA helicase A"/>
    <property type="match status" value="1"/>
</dbReference>
<keyword evidence="7" id="KW-0694">RNA-binding</keyword>
<dbReference type="FunFam" id="3.40.50.300:FF:000284">
    <property type="entry name" value="probable ATP-dependent RNA helicase YTHDC2"/>
    <property type="match status" value="1"/>
</dbReference>
<keyword evidence="13" id="KW-1185">Reference proteome</keyword>
<dbReference type="GO" id="GO:0003724">
    <property type="term" value="F:RNA helicase activity"/>
    <property type="evidence" value="ECO:0007669"/>
    <property type="project" value="UniProtKB-EC"/>
</dbReference>
<evidence type="ECO:0000256" key="6">
    <source>
        <dbReference type="ARBA" id="ARBA00022840"/>
    </source>
</evidence>
<dbReference type="InterPro" id="IPR007502">
    <property type="entry name" value="Helicase-assoc_dom"/>
</dbReference>
<dbReference type="CDD" id="cd19855">
    <property type="entry name" value="DSRM_DHX9_rpt2"/>
    <property type="match status" value="1"/>
</dbReference>
<dbReference type="Pfam" id="PF04408">
    <property type="entry name" value="WHD_HA2"/>
    <property type="match status" value="1"/>
</dbReference>
<evidence type="ECO:0000259" key="10">
    <source>
        <dbReference type="PROSITE" id="PS51192"/>
    </source>
</evidence>
<dbReference type="Pfam" id="PF00271">
    <property type="entry name" value="Helicase_C"/>
    <property type="match status" value="1"/>
</dbReference>
<dbReference type="GO" id="GO:0005730">
    <property type="term" value="C:nucleolus"/>
    <property type="evidence" value="ECO:0007669"/>
    <property type="project" value="TreeGrafter"/>
</dbReference>
<dbReference type="InterPro" id="IPR014001">
    <property type="entry name" value="Helicase_ATP-bd"/>
</dbReference>
<dbReference type="SUPFAM" id="SSF52540">
    <property type="entry name" value="P-loop containing nucleoside triphosphate hydrolases"/>
    <property type="match status" value="1"/>
</dbReference>
<dbReference type="PANTHER" id="PTHR18934:SF119">
    <property type="entry name" value="ATP-DEPENDENT RNA HELICASE A"/>
    <property type="match status" value="1"/>
</dbReference>
<feature type="non-terminal residue" evidence="12">
    <location>
        <position position="1076"/>
    </location>
</feature>
<dbReference type="Pfam" id="PF00035">
    <property type="entry name" value="dsrm"/>
    <property type="match status" value="1"/>
</dbReference>
<accession>A0A7R9MAM9</accession>
<dbReference type="GO" id="GO:0043138">
    <property type="term" value="F:3'-5' DNA helicase activity"/>
    <property type="evidence" value="ECO:0007669"/>
    <property type="project" value="TreeGrafter"/>
</dbReference>
<dbReference type="GO" id="GO:0003725">
    <property type="term" value="F:double-stranded RNA binding"/>
    <property type="evidence" value="ECO:0007669"/>
    <property type="project" value="InterPro"/>
</dbReference>
<evidence type="ECO:0000256" key="3">
    <source>
        <dbReference type="ARBA" id="ARBA00022741"/>
    </source>
</evidence>
<keyword evidence="4" id="KW-0378">Hydrolase</keyword>
<evidence type="ECO:0000256" key="7">
    <source>
        <dbReference type="PROSITE-ProRule" id="PRU00266"/>
    </source>
</evidence>
<dbReference type="InterPro" id="IPR001650">
    <property type="entry name" value="Helicase_C-like"/>
</dbReference>
<dbReference type="SMART" id="SM00487">
    <property type="entry name" value="DEXDc"/>
    <property type="match status" value="1"/>
</dbReference>
<dbReference type="Gene3D" id="1.20.120.1080">
    <property type="match status" value="1"/>
</dbReference>
<dbReference type="EMBL" id="OC925935">
    <property type="protein sequence ID" value="CAD7656434.1"/>
    <property type="molecule type" value="Genomic_DNA"/>
</dbReference>
<dbReference type="GO" id="GO:1990904">
    <property type="term" value="C:ribonucleoprotein complex"/>
    <property type="evidence" value="ECO:0007669"/>
    <property type="project" value="TreeGrafter"/>
</dbReference>
<dbReference type="GO" id="GO:0005524">
    <property type="term" value="F:ATP binding"/>
    <property type="evidence" value="ECO:0007669"/>
    <property type="project" value="UniProtKB-KW"/>
</dbReference>
<dbReference type="OrthoDB" id="5600252at2759"/>
<dbReference type="InterPro" id="IPR027417">
    <property type="entry name" value="P-loop_NTPase"/>
</dbReference>
<dbReference type="Gene3D" id="3.40.50.300">
    <property type="entry name" value="P-loop containing nucleotide triphosphate hydrolases"/>
    <property type="match status" value="2"/>
</dbReference>
<dbReference type="GO" id="GO:0050684">
    <property type="term" value="P:regulation of mRNA processing"/>
    <property type="evidence" value="ECO:0007669"/>
    <property type="project" value="TreeGrafter"/>
</dbReference>
<sequence length="1076" mass="121309">RIAQKRKFEEAEELDVNSGIHGNWTLDNAKQKLNEYMAQNKIKADYRFTSVGPDHSKLSGSHVFEHVSAREPGSNKQLASKACALSIVRQLFHFGIIGEFQVNPVKKSKSQGQVDSYAIDIPLTLLPVINKTLQDLNITAVPICEHRTPQGVPESYSILLDHQTAEPKVDTSTSSQCVSWCPPIENWNPWKGCNIDEGLLATSSLPQISEMLLKTQFENQRSPQFHQMIERRKALPVWNMKDKILGVIRDNPVVIIRGSTGCGKTTQVPQFILDAFISNSRGADCNIIVTQPRRISAISIAERVAQERAEALTMNSSVGYSVRFENSLPRPYGSILFCTIGNLLRKLEAGLRGVSHVILDEVHERDVNTDFLLVVARDMINAFPNMRLILMSATIDTTIFQNYFGSCPILEIPGQSHPVQEYFLEDCVEMLRFVPPPPQRRNKNFQDEDAEGGAADTAGDNLNKQLGPKYSDFTRNSMSKMSEREISFDLIDALLAHIQTLNTPGSILVFLPGWNYIFALMRHLQSHPYYSNTQRFLILPLHSQIPREEQRRVFDPVPPGVTKIILSTNIAETSITIDDIVFVIDSCKIKIKLFTSHNNMTNYATDWASKTNLQQRRGRAGRVRPGFCYYLCSRARYEAMDEYLTPEIFRTPLHEIALTIKLLRLGSITGFLSKAIEPPPIHTVIESEVILRELRALDDQSELTPLGRILARLPIEPRIGKIMIASIIFGCPDSMCTITANSSTCPDPFDSFNLNRLRYVHRRFSNGRFSDHILVQRTFKTWEKASYRGESNALEFCEQFAILPTAMKITSEAKKQLLDLLRSSMFADDVLGDRYFDGGNSQHMRDQSGTEGNTGLDLVTALLTMGLYPNVCLHKEKRKVLTTEAKIALVHKSSVCYTNLPYPQSTFPMPFFVFGEKLRTSVISAKQLTMVSPIHLLLFGSKRVDVTPDLFVQLDKWIDFKMDLNMAAAIVALRPAVEHLIMNVSANPESVGSLSPPEQQLIETVTRLPIGSSLFRFHKKTDPSTPQDARFSASSDWPFVDFGWKQQLIETVTTLCNFDIVNITKMEPRVDSQNQC</sequence>
<evidence type="ECO:0000313" key="12">
    <source>
        <dbReference type="EMBL" id="CAD7656434.1"/>
    </source>
</evidence>
<keyword evidence="6" id="KW-0067">ATP-binding</keyword>
<dbReference type="EMBL" id="CAJPVJ010011110">
    <property type="protein sequence ID" value="CAG2173621.1"/>
    <property type="molecule type" value="Genomic_DNA"/>
</dbReference>
<dbReference type="InterPro" id="IPR048333">
    <property type="entry name" value="HA2_WH"/>
</dbReference>
<dbReference type="SMART" id="SM00490">
    <property type="entry name" value="HELICc"/>
    <property type="match status" value="1"/>
</dbReference>
<evidence type="ECO:0000256" key="1">
    <source>
        <dbReference type="ARBA" id="ARBA00008792"/>
    </source>
</evidence>
<evidence type="ECO:0000313" key="13">
    <source>
        <dbReference type="Proteomes" id="UP000728032"/>
    </source>
</evidence>
<dbReference type="GO" id="GO:0016887">
    <property type="term" value="F:ATP hydrolysis activity"/>
    <property type="evidence" value="ECO:0007669"/>
    <property type="project" value="TreeGrafter"/>
</dbReference>
<dbReference type="SMART" id="SM00358">
    <property type="entry name" value="DSRM"/>
    <property type="match status" value="1"/>
</dbReference>
<keyword evidence="3" id="KW-0547">Nucleotide-binding</keyword>
<evidence type="ECO:0000256" key="4">
    <source>
        <dbReference type="ARBA" id="ARBA00022801"/>
    </source>
</evidence>
<reference evidence="12" key="1">
    <citation type="submission" date="2020-11" db="EMBL/GenBank/DDBJ databases">
        <authorList>
            <person name="Tran Van P."/>
        </authorList>
    </citation>
    <scope>NUCLEOTIDE SEQUENCE</scope>
</reference>
<comment type="similarity">
    <text evidence="1">Belongs to the DEAD box helicase family. DEAH subfamily.</text>
</comment>
<dbReference type="PANTHER" id="PTHR18934">
    <property type="entry name" value="ATP-DEPENDENT RNA HELICASE"/>
    <property type="match status" value="1"/>
</dbReference>